<dbReference type="SUPFAM" id="SSF56601">
    <property type="entry name" value="beta-lactamase/transpeptidase-like"/>
    <property type="match status" value="1"/>
</dbReference>
<evidence type="ECO:0000256" key="10">
    <source>
        <dbReference type="ARBA" id="ARBA00022645"/>
    </source>
</evidence>
<keyword evidence="33" id="KW-1185">Reference proteome</keyword>
<proteinExistence type="inferred from homology"/>
<dbReference type="Gene3D" id="3.40.710.10">
    <property type="entry name" value="DD-peptidase/beta-lactamase superfamily"/>
    <property type="match status" value="2"/>
</dbReference>
<gene>
    <name evidence="32" type="ORF">RM532_07600</name>
</gene>
<dbReference type="Pfam" id="PF17092">
    <property type="entry name" value="PCB_OB"/>
    <property type="match status" value="1"/>
</dbReference>
<keyword evidence="14 28" id="KW-0812">Transmembrane</keyword>
<keyword evidence="13" id="KW-0808">Transferase</keyword>
<dbReference type="PANTHER" id="PTHR32282:SF27">
    <property type="entry name" value="PENICILLIN-BINDING PROTEIN 1A"/>
    <property type="match status" value="1"/>
</dbReference>
<dbReference type="SUPFAM" id="SSF53955">
    <property type="entry name" value="Lysozyme-like"/>
    <property type="match status" value="1"/>
</dbReference>
<accession>A0ABU3C0D7</accession>
<keyword evidence="18" id="KW-0573">Peptidoglycan synthesis</keyword>
<feature type="domain" description="Penicillin-binding protein transpeptidase" evidence="29">
    <location>
        <begin position="423"/>
        <end position="674"/>
    </location>
</feature>
<dbReference type="InterPro" id="IPR012338">
    <property type="entry name" value="Beta-lactam/transpept-like"/>
</dbReference>
<comment type="catalytic activity">
    <reaction evidence="26">
        <text>[GlcNAc-(1-&gt;4)-Mur2Ac(oyl-L-Ala-gamma-D-Glu-L-Lys-D-Ala-D-Ala)](n)-di-trans,octa-cis-undecaprenyl diphosphate + beta-D-GlcNAc-(1-&gt;4)-Mur2Ac(oyl-L-Ala-gamma-D-Glu-L-Lys-D-Ala-D-Ala)-di-trans,octa-cis-undecaprenyl diphosphate = [GlcNAc-(1-&gt;4)-Mur2Ac(oyl-L-Ala-gamma-D-Glu-L-Lys-D-Ala-D-Ala)](n+1)-di-trans,octa-cis-undecaprenyl diphosphate + di-trans,octa-cis-undecaprenyl diphosphate + H(+)</text>
        <dbReference type="Rhea" id="RHEA:23708"/>
        <dbReference type="Rhea" id="RHEA-COMP:9602"/>
        <dbReference type="Rhea" id="RHEA-COMP:9603"/>
        <dbReference type="ChEBI" id="CHEBI:15378"/>
        <dbReference type="ChEBI" id="CHEBI:58405"/>
        <dbReference type="ChEBI" id="CHEBI:60033"/>
        <dbReference type="ChEBI" id="CHEBI:78435"/>
        <dbReference type="EC" id="2.4.99.28"/>
    </reaction>
</comment>
<organism evidence="32 33">
    <name type="scientific">Spectribacter hydrogenoxidans</name>
    <dbReference type="NCBI Taxonomy" id="3075608"/>
    <lineage>
        <taxon>Bacteria</taxon>
        <taxon>Pseudomonadati</taxon>
        <taxon>Pseudomonadota</taxon>
        <taxon>Gammaproteobacteria</taxon>
        <taxon>Salinisphaerales</taxon>
        <taxon>Salinisphaeraceae</taxon>
        <taxon>Spectribacter</taxon>
    </lineage>
</organism>
<evidence type="ECO:0000256" key="17">
    <source>
        <dbReference type="ARBA" id="ARBA00022968"/>
    </source>
</evidence>
<evidence type="ECO:0000256" key="14">
    <source>
        <dbReference type="ARBA" id="ARBA00022692"/>
    </source>
</evidence>
<dbReference type="InterPro" id="IPR001460">
    <property type="entry name" value="PCN-bd_Tpept"/>
</dbReference>
<dbReference type="InterPro" id="IPR031376">
    <property type="entry name" value="PCB_OB"/>
</dbReference>
<comment type="caution">
    <text evidence="32">The sequence shown here is derived from an EMBL/GenBank/DDBJ whole genome shotgun (WGS) entry which is preliminary data.</text>
</comment>
<evidence type="ECO:0000256" key="19">
    <source>
        <dbReference type="ARBA" id="ARBA00022989"/>
    </source>
</evidence>
<evidence type="ECO:0000256" key="21">
    <source>
        <dbReference type="ARBA" id="ARBA00023251"/>
    </source>
</evidence>
<keyword evidence="23" id="KW-0961">Cell wall biogenesis/degradation</keyword>
<dbReference type="Gene3D" id="1.10.3810.10">
    <property type="entry name" value="Biosynthetic peptidoglycan transglycosylase-like"/>
    <property type="match status" value="1"/>
</dbReference>
<dbReference type="RefSeq" id="WP_311652638.1">
    <property type="nucleotide sequence ID" value="NZ_JAVRIB010000006.1"/>
</dbReference>
<keyword evidence="10" id="KW-0121">Carboxypeptidase</keyword>
<evidence type="ECO:0000313" key="33">
    <source>
        <dbReference type="Proteomes" id="UP001251857"/>
    </source>
</evidence>
<evidence type="ECO:0000256" key="13">
    <source>
        <dbReference type="ARBA" id="ARBA00022679"/>
    </source>
</evidence>
<evidence type="ECO:0000256" key="5">
    <source>
        <dbReference type="ARBA" id="ARBA00007739"/>
    </source>
</evidence>
<keyword evidence="12" id="KW-0328">Glycosyltransferase</keyword>
<dbReference type="InterPro" id="IPR050396">
    <property type="entry name" value="Glycosyltr_51/Transpeptidase"/>
</dbReference>
<comment type="function">
    <text evidence="1">Cell wall formation. Synthesis of cross-linked peptidoglycan from the lipid intermediates. The enzyme has a penicillin-insensitive transglycosylase N-terminal domain (formation of linear glycan strands) and a penicillin-sensitive transpeptidase C-terminal domain (cross-linking of the peptide subunits).</text>
</comment>
<evidence type="ECO:0000256" key="26">
    <source>
        <dbReference type="ARBA" id="ARBA00049902"/>
    </source>
</evidence>
<feature type="transmembrane region" description="Helical" evidence="28">
    <location>
        <begin position="7"/>
        <end position="33"/>
    </location>
</feature>
<evidence type="ECO:0000256" key="7">
    <source>
        <dbReference type="ARBA" id="ARBA00018638"/>
    </source>
</evidence>
<reference evidence="32 33" key="1">
    <citation type="submission" date="2023-09" db="EMBL/GenBank/DDBJ databases">
        <authorList>
            <person name="Rey-Velasco X."/>
        </authorList>
    </citation>
    <scope>NUCLEOTIDE SEQUENCE [LARGE SCALE GENOMIC DNA]</scope>
    <source>
        <strain evidence="32 33">W335</strain>
    </source>
</reference>
<evidence type="ECO:0000259" key="29">
    <source>
        <dbReference type="Pfam" id="PF00905"/>
    </source>
</evidence>
<dbReference type="InterPro" id="IPR001264">
    <property type="entry name" value="Glyco_trans_51"/>
</dbReference>
<keyword evidence="9" id="KW-0997">Cell inner membrane</keyword>
<dbReference type="PANTHER" id="PTHR32282">
    <property type="entry name" value="BINDING PROTEIN TRANSPEPTIDASE, PUTATIVE-RELATED"/>
    <property type="match status" value="1"/>
</dbReference>
<dbReference type="Pfam" id="PF00905">
    <property type="entry name" value="Transpeptidase"/>
    <property type="match status" value="1"/>
</dbReference>
<keyword evidence="17" id="KW-0735">Signal-anchor</keyword>
<evidence type="ECO:0000256" key="12">
    <source>
        <dbReference type="ARBA" id="ARBA00022676"/>
    </source>
</evidence>
<dbReference type="Proteomes" id="UP001251857">
    <property type="component" value="Unassembled WGS sequence"/>
</dbReference>
<evidence type="ECO:0000256" key="8">
    <source>
        <dbReference type="ARBA" id="ARBA00022475"/>
    </source>
</evidence>
<name>A0ABU3C0D7_9GAMM</name>
<dbReference type="EC" id="3.4.16.4" evidence="6"/>
<comment type="similarity">
    <text evidence="5">In the N-terminal section; belongs to the glycosyltransferase 51 family.</text>
</comment>
<evidence type="ECO:0000256" key="28">
    <source>
        <dbReference type="SAM" id="Phobius"/>
    </source>
</evidence>
<evidence type="ECO:0000256" key="3">
    <source>
        <dbReference type="ARBA" id="ARBA00004752"/>
    </source>
</evidence>
<comment type="pathway">
    <text evidence="3">Cell wall biogenesis; peptidoglycan biosynthesis.</text>
</comment>
<keyword evidence="8" id="KW-1003">Cell membrane</keyword>
<keyword evidence="11" id="KW-0645">Protease</keyword>
<keyword evidence="16" id="KW-0133">Cell shape</keyword>
<evidence type="ECO:0000256" key="1">
    <source>
        <dbReference type="ARBA" id="ARBA00002624"/>
    </source>
</evidence>
<keyword evidence="21" id="KW-0046">Antibiotic resistance</keyword>
<sequence length="776" mass="84652">MPRAIKVLVVVLAGMLSASLLAVGVVGGAYLYFGPQLPEPGEIGEAQLNEPLRVYTADDQLIAEFGTERRLPVTFEDIPPRVIHAFLAAEDDRFFEHPGVDYQGLLRAAWNLLLTGEKTQGGSTITMQLARNLFLSRERTYTRKIKEIFLALRIEAALSKNEILEIYLNKIYLGNRAYGVGAAAEVYYDKTLAELSVGEVATLAGLPKAPSHYNPARYPERARSRRDYVLGRMVALDYITRDEYETAESQPVETATRVADSRYEADYVAEMVRQEVVDRFGEDAAYTAGYKVTTTLLSERQRAANRSLRRALLAYDARHEWRGAEAAMPAAEVGDAEAMNDALAGRPDAGGLVPAVVLSVGADNANLYTEPHGEVTVNRGRVAWLNDGDSLASLINRGDIVRLAYTGDDEQTWSLVQIPEVQGALVALDPRDGAIQGLTGGFDFSLSKFNRAVQARRQPGSSFKPFLYAAALDNGFTPASIINDAPVVFDAPGLGRDWRPENYSGRIHGPTRLREALIHSRNLVTIRLLRSVGIDTAIDYISRFGLPVDQMPRDLSLSLGSGTFSPLQMARADAVFANGGFLVEPYFIREIRDGRDETVYQAEPLTACPESCSGADQPFAPRVIPAQTAWLMNSMMQDVIQHGTGRRAAQLGRQDLAGKTGTTNEQRDAWFTGFNADLVAVAWVGFDKLEPLGAGETGGQAALPMWIDFMGSALADQPEHSMARPSGLVSVRIDPESGRLAEGGADGVFEIFREENKPEAGAPGQDGGTEEVEQLF</sequence>
<dbReference type="EMBL" id="JAVRIB010000006">
    <property type="protein sequence ID" value="MDT0634821.1"/>
    <property type="molecule type" value="Genomic_DNA"/>
</dbReference>
<evidence type="ECO:0000256" key="9">
    <source>
        <dbReference type="ARBA" id="ARBA00022519"/>
    </source>
</evidence>
<evidence type="ECO:0000259" key="30">
    <source>
        <dbReference type="Pfam" id="PF00912"/>
    </source>
</evidence>
<dbReference type="Pfam" id="PF00912">
    <property type="entry name" value="Transgly"/>
    <property type="match status" value="1"/>
</dbReference>
<comment type="subcellular location">
    <subcellularLocation>
        <location evidence="2">Cell inner membrane</location>
        <topology evidence="2">Single-pass type II membrane protein</topology>
    </subcellularLocation>
</comment>
<evidence type="ECO:0000256" key="18">
    <source>
        <dbReference type="ARBA" id="ARBA00022984"/>
    </source>
</evidence>
<protein>
    <recommendedName>
        <fullName evidence="7">Penicillin-binding protein 1A</fullName>
        <ecNumber evidence="25">2.4.99.28</ecNumber>
        <ecNumber evidence="6">3.4.16.4</ecNumber>
    </recommendedName>
</protein>
<feature type="region of interest" description="Disordered" evidence="27">
    <location>
        <begin position="753"/>
        <end position="776"/>
    </location>
</feature>
<keyword evidence="15" id="KW-0378">Hydrolase</keyword>
<evidence type="ECO:0000256" key="24">
    <source>
        <dbReference type="ARBA" id="ARBA00034000"/>
    </source>
</evidence>
<dbReference type="NCBIfam" id="TIGR02074">
    <property type="entry name" value="PBP_1a_fam"/>
    <property type="match status" value="1"/>
</dbReference>
<evidence type="ECO:0000256" key="25">
    <source>
        <dbReference type="ARBA" id="ARBA00044770"/>
    </source>
</evidence>
<evidence type="ECO:0000256" key="23">
    <source>
        <dbReference type="ARBA" id="ARBA00023316"/>
    </source>
</evidence>
<keyword evidence="22" id="KW-0511">Multifunctional enzyme</keyword>
<evidence type="ECO:0000256" key="15">
    <source>
        <dbReference type="ARBA" id="ARBA00022801"/>
    </source>
</evidence>
<feature type="domain" description="Glycosyl transferase family 51" evidence="30">
    <location>
        <begin position="59"/>
        <end position="233"/>
    </location>
</feature>
<evidence type="ECO:0000256" key="16">
    <source>
        <dbReference type="ARBA" id="ARBA00022960"/>
    </source>
</evidence>
<evidence type="ECO:0000256" key="2">
    <source>
        <dbReference type="ARBA" id="ARBA00004249"/>
    </source>
</evidence>
<feature type="domain" description="Penicillin-binding protein OB-like" evidence="31">
    <location>
        <begin position="321"/>
        <end position="421"/>
    </location>
</feature>
<comment type="similarity">
    <text evidence="4">In the C-terminal section; belongs to the transpeptidase family.</text>
</comment>
<evidence type="ECO:0000313" key="32">
    <source>
        <dbReference type="EMBL" id="MDT0634821.1"/>
    </source>
</evidence>
<evidence type="ECO:0000256" key="6">
    <source>
        <dbReference type="ARBA" id="ARBA00012448"/>
    </source>
</evidence>
<keyword evidence="19 28" id="KW-1133">Transmembrane helix</keyword>
<dbReference type="InterPro" id="IPR036950">
    <property type="entry name" value="PBP_transglycosylase"/>
</dbReference>
<dbReference type="InterPro" id="IPR023346">
    <property type="entry name" value="Lysozyme-like_dom_sf"/>
</dbReference>
<evidence type="ECO:0000259" key="31">
    <source>
        <dbReference type="Pfam" id="PF17092"/>
    </source>
</evidence>
<keyword evidence="20 28" id="KW-0472">Membrane</keyword>
<evidence type="ECO:0000256" key="20">
    <source>
        <dbReference type="ARBA" id="ARBA00023136"/>
    </source>
</evidence>
<evidence type="ECO:0000256" key="22">
    <source>
        <dbReference type="ARBA" id="ARBA00023268"/>
    </source>
</evidence>
<evidence type="ECO:0000256" key="27">
    <source>
        <dbReference type="SAM" id="MobiDB-lite"/>
    </source>
</evidence>
<dbReference type="EC" id="2.4.99.28" evidence="25"/>
<evidence type="ECO:0000256" key="4">
    <source>
        <dbReference type="ARBA" id="ARBA00007090"/>
    </source>
</evidence>
<evidence type="ECO:0000256" key="11">
    <source>
        <dbReference type="ARBA" id="ARBA00022670"/>
    </source>
</evidence>
<comment type="catalytic activity">
    <reaction evidence="24">
        <text>Preferential cleavage: (Ac)2-L-Lys-D-Ala-|-D-Ala. Also transpeptidation of peptidyl-alanyl moieties that are N-acyl substituents of D-alanine.</text>
        <dbReference type="EC" id="3.4.16.4"/>
    </reaction>
</comment>